<evidence type="ECO:0000313" key="2">
    <source>
        <dbReference type="EMBL" id="KAG7445076.1"/>
    </source>
</evidence>
<accession>A0A9P7VSB3</accession>
<organism evidence="2 3">
    <name type="scientific">Guyanagaster necrorhizus</name>
    <dbReference type="NCBI Taxonomy" id="856835"/>
    <lineage>
        <taxon>Eukaryota</taxon>
        <taxon>Fungi</taxon>
        <taxon>Dikarya</taxon>
        <taxon>Basidiomycota</taxon>
        <taxon>Agaricomycotina</taxon>
        <taxon>Agaricomycetes</taxon>
        <taxon>Agaricomycetidae</taxon>
        <taxon>Agaricales</taxon>
        <taxon>Marasmiineae</taxon>
        <taxon>Physalacriaceae</taxon>
        <taxon>Guyanagaster</taxon>
    </lineage>
</organism>
<evidence type="ECO:0000313" key="3">
    <source>
        <dbReference type="Proteomes" id="UP000812287"/>
    </source>
</evidence>
<dbReference type="Proteomes" id="UP000812287">
    <property type="component" value="Unassembled WGS sequence"/>
</dbReference>
<comment type="caution">
    <text evidence="2">The sequence shown here is derived from an EMBL/GenBank/DDBJ whole genome shotgun (WGS) entry which is preliminary data.</text>
</comment>
<protein>
    <submittedName>
        <fullName evidence="2">Uncharacterized protein</fullName>
    </submittedName>
</protein>
<dbReference type="RefSeq" id="XP_043038576.1">
    <property type="nucleotide sequence ID" value="XM_043179287.1"/>
</dbReference>
<dbReference type="EMBL" id="MU250538">
    <property type="protein sequence ID" value="KAG7445076.1"/>
    <property type="molecule type" value="Genomic_DNA"/>
</dbReference>
<gene>
    <name evidence="2" type="ORF">BT62DRAFT_1077283</name>
</gene>
<dbReference type="AlphaFoldDB" id="A0A9P7VSB3"/>
<sequence length="207" mass="23186">MEYKLAHRSVENGKPKLAKAFVNSEQGDIGYVSKCAFAYASAKAGLAEMTENRGPRLSHPRSRSRRIFCNFRGHKGFFPLLRLWTFKSIPHLLLQLVIFKFLARRRSLSRATSSSGGPFYCEPSQNRQEWDLLRMLQSTAPGAKTPIPQVQLVHFRAASGPSNPPSNPSRAQSNGPRPPERTSTVPLRNNVAIFLPFTMRRIAPVAI</sequence>
<proteinExistence type="predicted"/>
<dbReference type="GeneID" id="66101581"/>
<feature type="region of interest" description="Disordered" evidence="1">
    <location>
        <begin position="157"/>
        <end position="185"/>
    </location>
</feature>
<evidence type="ECO:0000256" key="1">
    <source>
        <dbReference type="SAM" id="MobiDB-lite"/>
    </source>
</evidence>
<keyword evidence="3" id="KW-1185">Reference proteome</keyword>
<name>A0A9P7VSB3_9AGAR</name>
<reference evidence="2" key="1">
    <citation type="submission" date="2020-11" db="EMBL/GenBank/DDBJ databases">
        <title>Adaptations for nitrogen fixation in a non-lichenized fungal sporocarp promotes dispersal by wood-feeding termites.</title>
        <authorList>
            <consortium name="DOE Joint Genome Institute"/>
            <person name="Koch R.A."/>
            <person name="Yoon G."/>
            <person name="Arayal U."/>
            <person name="Lail K."/>
            <person name="Amirebrahimi M."/>
            <person name="Labutti K."/>
            <person name="Lipzen A."/>
            <person name="Riley R."/>
            <person name="Barry K."/>
            <person name="Henrissat B."/>
            <person name="Grigoriev I.V."/>
            <person name="Herr J.R."/>
            <person name="Aime M.C."/>
        </authorList>
    </citation>
    <scope>NUCLEOTIDE SEQUENCE</scope>
    <source>
        <strain evidence="2">MCA 3950</strain>
    </source>
</reference>